<evidence type="ECO:0008006" key="4">
    <source>
        <dbReference type="Google" id="ProtNLM"/>
    </source>
</evidence>
<sequence length="791" mass="90562">MDLLSRLPLECLQIILQFFDDDNDLASLATLLRTNKYLSSAVLPYLYHDPFRKDFHSIRERQMGVAKEISSGKLLVLMLLSRLPPTSLPTALSLALAPPTMKTSAKNDNRNSVSAALSKVWEPFRTKTSAKNTTSTTSYYSSLDYFAHIRHLNMSPKYAEVDCRQKQRLDVPLNHAQQAYSNSNEFKRLYHARPLGPAFNNNWTSHPKYFHFYYHTILHHEVPWSLGFYILEQLQSLTIHRVYNIKYYIDVVHRLKNLERVDFLLCEMYENEFNARGVDADEDGVNELTAQLERTTRQDVTQFVQEHARLFPGRLKTVVCFDGDRHWSDQEFVNSLHMQIYRILPPLARPTHLGKDNWARFWAHSEATDLSNVQRILGRQLPVAWIDTLLDNRPLLMRCRSLRHLDIETLQEDIFDWAVKERYGREESHGRIITAGNAHNVQESSLQASRTFQPCGLAPLEQVDYTILFGPHINNLTEFTVQHTCAIDSLAVAFSQTLQKLTVSTTTQERLCLNIGRGWVDLLALTHLELRMAVNRLVIDPLLLTYCPNLIHLWMTDLTKEYDCQDIVPCQSADLFKLQALKLSGWPALTFDPATLLSTSKLTRLELSFGRPTDLERRAGFIPPLEDLNRSYGDRGDRLQEGHEEEVEVGTGVSIRRPHWSWNWDLPVLTELTLMGEFALRFEFRMLHGCPALEALTLDIRSTGREVHTRALSETDLVVPSHGTPTPSDLSSSTSPSPVPLSTPESPSEQIVLSKLKTLNLYGKWKIVSKMGLTRFVYSLAPKLRCLEIGS</sequence>
<dbReference type="SUPFAM" id="SSF52058">
    <property type="entry name" value="L domain-like"/>
    <property type="match status" value="1"/>
</dbReference>
<name>A0A9P6UTL8_9FUNG</name>
<feature type="compositionally biased region" description="Low complexity" evidence="1">
    <location>
        <begin position="724"/>
        <end position="746"/>
    </location>
</feature>
<dbReference type="EMBL" id="JAAAIN010000105">
    <property type="protein sequence ID" value="KAG0320295.1"/>
    <property type="molecule type" value="Genomic_DNA"/>
</dbReference>
<evidence type="ECO:0000313" key="2">
    <source>
        <dbReference type="EMBL" id="KAG0320295.1"/>
    </source>
</evidence>
<dbReference type="Proteomes" id="UP000823405">
    <property type="component" value="Unassembled WGS sequence"/>
</dbReference>
<reference evidence="2" key="1">
    <citation type="journal article" date="2020" name="Fungal Divers.">
        <title>Resolving the Mortierellaceae phylogeny through synthesis of multi-gene phylogenetics and phylogenomics.</title>
        <authorList>
            <person name="Vandepol N."/>
            <person name="Liber J."/>
            <person name="Desiro A."/>
            <person name="Na H."/>
            <person name="Kennedy M."/>
            <person name="Barry K."/>
            <person name="Grigoriev I.V."/>
            <person name="Miller A.N."/>
            <person name="O'Donnell K."/>
            <person name="Stajich J.E."/>
            <person name="Bonito G."/>
        </authorList>
    </citation>
    <scope>NUCLEOTIDE SEQUENCE</scope>
    <source>
        <strain evidence="2">NVP60</strain>
    </source>
</reference>
<protein>
    <recommendedName>
        <fullName evidence="4">F-box domain-containing protein</fullName>
    </recommendedName>
</protein>
<gene>
    <name evidence="2" type="ORF">BGZ97_000300</name>
</gene>
<proteinExistence type="predicted"/>
<organism evidence="2 3">
    <name type="scientific">Linnemannia gamsii</name>
    <dbReference type="NCBI Taxonomy" id="64522"/>
    <lineage>
        <taxon>Eukaryota</taxon>
        <taxon>Fungi</taxon>
        <taxon>Fungi incertae sedis</taxon>
        <taxon>Mucoromycota</taxon>
        <taxon>Mortierellomycotina</taxon>
        <taxon>Mortierellomycetes</taxon>
        <taxon>Mortierellales</taxon>
        <taxon>Mortierellaceae</taxon>
        <taxon>Linnemannia</taxon>
    </lineage>
</organism>
<accession>A0A9P6UTL8</accession>
<dbReference type="AlphaFoldDB" id="A0A9P6UTL8"/>
<evidence type="ECO:0000313" key="3">
    <source>
        <dbReference type="Proteomes" id="UP000823405"/>
    </source>
</evidence>
<dbReference type="Gene3D" id="3.80.10.10">
    <property type="entry name" value="Ribonuclease Inhibitor"/>
    <property type="match status" value="1"/>
</dbReference>
<keyword evidence="3" id="KW-1185">Reference proteome</keyword>
<dbReference type="InterPro" id="IPR032675">
    <property type="entry name" value="LRR_dom_sf"/>
</dbReference>
<comment type="caution">
    <text evidence="2">The sequence shown here is derived from an EMBL/GenBank/DDBJ whole genome shotgun (WGS) entry which is preliminary data.</text>
</comment>
<feature type="region of interest" description="Disordered" evidence="1">
    <location>
        <begin position="711"/>
        <end position="746"/>
    </location>
</feature>
<dbReference type="OrthoDB" id="2406343at2759"/>
<evidence type="ECO:0000256" key="1">
    <source>
        <dbReference type="SAM" id="MobiDB-lite"/>
    </source>
</evidence>